<evidence type="ECO:0000313" key="1">
    <source>
        <dbReference type="EMBL" id="QBK87905.1"/>
    </source>
</evidence>
<proteinExistence type="predicted"/>
<name>A0A481YYJ8_9VIRU</name>
<organism evidence="1">
    <name type="scientific">Marseillevirus LCMAC202</name>
    <dbReference type="NCBI Taxonomy" id="2506606"/>
    <lineage>
        <taxon>Viruses</taxon>
        <taxon>Varidnaviria</taxon>
        <taxon>Bamfordvirae</taxon>
        <taxon>Nucleocytoviricota</taxon>
        <taxon>Megaviricetes</taxon>
        <taxon>Pimascovirales</taxon>
        <taxon>Pimascovirales incertae sedis</taxon>
        <taxon>Marseilleviridae</taxon>
    </lineage>
</organism>
<gene>
    <name evidence="1" type="ORF">LCMAC202_02660</name>
</gene>
<protein>
    <submittedName>
        <fullName evidence="1">Uncharacterized protein</fullName>
    </submittedName>
</protein>
<accession>A0A481YYJ8</accession>
<reference evidence="1" key="1">
    <citation type="journal article" date="2019" name="MBio">
        <title>Virus Genomes from Deep Sea Sediments Expand the Ocean Megavirome and Support Independent Origins of Viral Gigantism.</title>
        <authorList>
            <person name="Backstrom D."/>
            <person name="Yutin N."/>
            <person name="Jorgensen S.L."/>
            <person name="Dharamshi J."/>
            <person name="Homa F."/>
            <person name="Zaremba-Niedwiedzka K."/>
            <person name="Spang A."/>
            <person name="Wolf Y.I."/>
            <person name="Koonin E.V."/>
            <person name="Ettema T.J."/>
        </authorList>
    </citation>
    <scope>NUCLEOTIDE SEQUENCE</scope>
</reference>
<sequence>MADEIFKMVPEQMDKIILENKEKKIERDHIYDDDITQLVDKTIKSLSHQIAHSRLTQPKKRWIKINLEEHISTKWKAMDIVERIRAVGFEARYRPNEELYIKGYYIEIRDRDVPDSNCTIL</sequence>
<dbReference type="EMBL" id="MK500371">
    <property type="protein sequence ID" value="QBK87905.1"/>
    <property type="molecule type" value="Genomic_DNA"/>
</dbReference>